<keyword evidence="1" id="KW-0238">DNA-binding</keyword>
<dbReference type="OrthoDB" id="8479417at2"/>
<dbReference type="Proteomes" id="UP000265768">
    <property type="component" value="Unassembled WGS sequence"/>
</dbReference>
<gene>
    <name evidence="1" type="ORF">D5H75_06035</name>
</gene>
<dbReference type="GO" id="GO:0003677">
    <property type="term" value="F:DNA binding"/>
    <property type="evidence" value="ECO:0007669"/>
    <property type="project" value="UniProtKB-KW"/>
</dbReference>
<accession>A0A3A4BIE4</accession>
<dbReference type="Gene3D" id="3.90.1150.30">
    <property type="match status" value="1"/>
</dbReference>
<keyword evidence="2" id="KW-1185">Reference proteome</keyword>
<dbReference type="InterPro" id="IPR038056">
    <property type="entry name" value="YjbR-like_sf"/>
</dbReference>
<dbReference type="Pfam" id="PF04237">
    <property type="entry name" value="YjbR"/>
    <property type="match status" value="1"/>
</dbReference>
<protein>
    <submittedName>
        <fullName evidence="1">MmcQ/YjbR family DNA-binding protein</fullName>
    </submittedName>
</protein>
<dbReference type="SUPFAM" id="SSF142906">
    <property type="entry name" value="YjbR-like"/>
    <property type="match status" value="1"/>
</dbReference>
<dbReference type="InterPro" id="IPR058532">
    <property type="entry name" value="YjbR/MT2646/Rv2570-like"/>
</dbReference>
<dbReference type="AlphaFoldDB" id="A0A3A4BIE4"/>
<comment type="caution">
    <text evidence="1">The sequence shown here is derived from an EMBL/GenBank/DDBJ whole genome shotgun (WGS) entry which is preliminary data.</text>
</comment>
<reference evidence="1 2" key="1">
    <citation type="submission" date="2018-09" db="EMBL/GenBank/DDBJ databases">
        <title>YIM 75507 draft genome.</title>
        <authorList>
            <person name="Tang S."/>
            <person name="Feng Y."/>
        </authorList>
    </citation>
    <scope>NUCLEOTIDE SEQUENCE [LARGE SCALE GENOMIC DNA]</scope>
    <source>
        <strain evidence="1 2">YIM 75507</strain>
    </source>
</reference>
<organism evidence="1 2">
    <name type="scientific">Bailinhaonella thermotolerans</name>
    <dbReference type="NCBI Taxonomy" id="1070861"/>
    <lineage>
        <taxon>Bacteria</taxon>
        <taxon>Bacillati</taxon>
        <taxon>Actinomycetota</taxon>
        <taxon>Actinomycetes</taxon>
        <taxon>Streptosporangiales</taxon>
        <taxon>Streptosporangiaceae</taxon>
        <taxon>Bailinhaonella</taxon>
    </lineage>
</organism>
<evidence type="ECO:0000313" key="2">
    <source>
        <dbReference type="Proteomes" id="UP000265768"/>
    </source>
</evidence>
<name>A0A3A4BIE4_9ACTN</name>
<evidence type="ECO:0000313" key="1">
    <source>
        <dbReference type="EMBL" id="RJL34602.1"/>
    </source>
</evidence>
<sequence length="119" mass="13163">MRAFALGLPEAGEEFPWEESVIKVNKKVFVFLGVEEPTERWRPGFTVKLPESAGHALAVPGAERAGYNLGRAGWVWLPFTGDLPDPEVLFDWVEESYRAVAPKRLVKELDARVGGPAAD</sequence>
<proteinExistence type="predicted"/>
<dbReference type="EMBL" id="QZEY01000002">
    <property type="protein sequence ID" value="RJL34602.1"/>
    <property type="molecule type" value="Genomic_DNA"/>
</dbReference>